<keyword evidence="2" id="KW-0732">Signal</keyword>
<dbReference type="PANTHER" id="PTHR39335">
    <property type="entry name" value="BLL4220 PROTEIN"/>
    <property type="match status" value="1"/>
</dbReference>
<dbReference type="OrthoDB" id="597632at2"/>
<organism evidence="3 4">
    <name type="scientific">Agrococcus pavilionensis RW1</name>
    <dbReference type="NCBI Taxonomy" id="1330458"/>
    <lineage>
        <taxon>Bacteria</taxon>
        <taxon>Bacillati</taxon>
        <taxon>Actinomycetota</taxon>
        <taxon>Actinomycetes</taxon>
        <taxon>Micrococcales</taxon>
        <taxon>Microbacteriaceae</taxon>
        <taxon>Agrococcus</taxon>
    </lineage>
</organism>
<evidence type="ECO:0000256" key="2">
    <source>
        <dbReference type="SAM" id="SignalP"/>
    </source>
</evidence>
<dbReference type="RefSeq" id="WP_021009411.1">
    <property type="nucleotide sequence ID" value="NZ_ASHR01000004.1"/>
</dbReference>
<feature type="compositionally biased region" description="Low complexity" evidence="1">
    <location>
        <begin position="25"/>
        <end position="55"/>
    </location>
</feature>
<feature type="chain" id="PRO_5039316419" description="Lipoprotein" evidence="2">
    <location>
        <begin position="21"/>
        <end position="178"/>
    </location>
</feature>
<accession>U1LTG7</accession>
<sequence>MTTRTTAAALAAGVLVVALAGCTSATSESEPTTAATSQAAEPSSEPSTEPDTTGSAEPSATAFELAVAESPLGEIVVDGEGMTVYMFDSDTQGAGVSTCEGQCATNWPAVTTDGGVPDAEGVTGELGTIVGVDGATQVTLNGWPLYYFAGDSAAGDVAGQGVNDVWWVLSPAGERMAE</sequence>
<dbReference type="AlphaFoldDB" id="U1LTG7"/>
<dbReference type="InterPro" id="IPR005297">
    <property type="entry name" value="Lipoprotein_repeat"/>
</dbReference>
<dbReference type="Pfam" id="PF03640">
    <property type="entry name" value="Lipoprotein_15"/>
    <property type="match status" value="2"/>
</dbReference>
<dbReference type="PROSITE" id="PS51257">
    <property type="entry name" value="PROKAR_LIPOPROTEIN"/>
    <property type="match status" value="1"/>
</dbReference>
<reference evidence="3 4" key="1">
    <citation type="journal article" date="2013" name="Genome Announc.">
        <title>First draft genome sequence from a member of the genus agrococcus, isolated from modern microbialites.</title>
        <authorList>
            <person name="White R.A.III."/>
            <person name="Grassa C.J."/>
            <person name="Suttle C.A."/>
        </authorList>
    </citation>
    <scope>NUCLEOTIDE SEQUENCE [LARGE SCALE GENOMIC DNA]</scope>
    <source>
        <strain evidence="3 4">RW1</strain>
    </source>
</reference>
<dbReference type="Proteomes" id="UP000016462">
    <property type="component" value="Unassembled WGS sequence"/>
</dbReference>
<proteinExistence type="predicted"/>
<evidence type="ECO:0008006" key="5">
    <source>
        <dbReference type="Google" id="ProtNLM"/>
    </source>
</evidence>
<dbReference type="PANTHER" id="PTHR39335:SF1">
    <property type="entry name" value="BLL4220 PROTEIN"/>
    <property type="match status" value="1"/>
</dbReference>
<feature type="signal peptide" evidence="2">
    <location>
        <begin position="1"/>
        <end position="20"/>
    </location>
</feature>
<comment type="caution">
    <text evidence="3">The sequence shown here is derived from an EMBL/GenBank/DDBJ whole genome shotgun (WGS) entry which is preliminary data.</text>
</comment>
<evidence type="ECO:0000256" key="1">
    <source>
        <dbReference type="SAM" id="MobiDB-lite"/>
    </source>
</evidence>
<keyword evidence="4" id="KW-1185">Reference proteome</keyword>
<evidence type="ECO:0000313" key="4">
    <source>
        <dbReference type="Proteomes" id="UP000016462"/>
    </source>
</evidence>
<feature type="region of interest" description="Disordered" evidence="1">
    <location>
        <begin position="25"/>
        <end position="59"/>
    </location>
</feature>
<dbReference type="GO" id="GO:0043448">
    <property type="term" value="P:alkane catabolic process"/>
    <property type="evidence" value="ECO:0007669"/>
    <property type="project" value="TreeGrafter"/>
</dbReference>
<dbReference type="EMBL" id="ASHR01000004">
    <property type="protein sequence ID" value="ERG65442.1"/>
    <property type="molecule type" value="Genomic_DNA"/>
</dbReference>
<protein>
    <recommendedName>
        <fullName evidence="5">Lipoprotein</fullName>
    </recommendedName>
</protein>
<name>U1LTG7_9MICO</name>
<evidence type="ECO:0000313" key="3">
    <source>
        <dbReference type="EMBL" id="ERG65442.1"/>
    </source>
</evidence>
<gene>
    <name evidence="3" type="ORF">L332_13455</name>
</gene>